<sequence>MTTGATATAGVNFDTPPTSGTTTFRLLQSSRSWTSGPPTSQADATTDAAGATTKVTWGSSGPSALVFTIGNSALGVTNQALPLATTVVNGKDVRQVTLADGRILTVYLNRDIISTTAQFSWMVYGNWNIASSGGAVLNSAVYVAGFETPLSGKPTSGTATFNGFLEGAALAPNGSGLPVASLTGTVQLNVNWTSGAITGAASSIVAAPLPLGSQANQSWNNLSFSGTILSGATSFSGTTTVSSSPGSPFSLTTGATGPLSGQFFGTTAQEVGAIWGVHDGTRGATGYLVAKQ</sequence>
<feature type="domain" description="Transferrin-binding protein B C-lobe/N-lobe beta-barrel" evidence="2">
    <location>
        <begin position="154"/>
        <end position="291"/>
    </location>
</feature>
<dbReference type="Gene3D" id="2.40.160.90">
    <property type="match status" value="1"/>
</dbReference>
<dbReference type="Proteomes" id="UP001138757">
    <property type="component" value="Unassembled WGS sequence"/>
</dbReference>
<dbReference type="RefSeq" id="WP_214622609.1">
    <property type="nucleotide sequence ID" value="NZ_JAHGAW010000004.1"/>
</dbReference>
<dbReference type="AlphaFoldDB" id="A0A9X1DBI6"/>
<proteinExistence type="predicted"/>
<reference evidence="3" key="1">
    <citation type="submission" date="2021-05" db="EMBL/GenBank/DDBJ databases">
        <title>Genome of Sphingobium sp. strain.</title>
        <authorList>
            <person name="Fan R."/>
        </authorList>
    </citation>
    <scope>NUCLEOTIDE SEQUENCE</scope>
    <source>
        <strain evidence="3">H33</strain>
    </source>
</reference>
<feature type="region of interest" description="Disordered" evidence="1">
    <location>
        <begin position="1"/>
        <end position="20"/>
    </location>
</feature>
<comment type="caution">
    <text evidence="3">The sequence shown here is derived from an EMBL/GenBank/DDBJ whole genome shotgun (WGS) entry which is preliminary data.</text>
</comment>
<protein>
    <recommendedName>
        <fullName evidence="2">Transferrin-binding protein B C-lobe/N-lobe beta-barrel domain-containing protein</fullName>
    </recommendedName>
</protein>
<dbReference type="InterPro" id="IPR001677">
    <property type="entry name" value="TbpB_B_D"/>
</dbReference>
<dbReference type="InterPro" id="IPR011250">
    <property type="entry name" value="OMP/PagP_B-barrel"/>
</dbReference>
<gene>
    <name evidence="3" type="ORF">KK488_07935</name>
</gene>
<keyword evidence="4" id="KW-1185">Reference proteome</keyword>
<evidence type="ECO:0000313" key="3">
    <source>
        <dbReference type="EMBL" id="MBT2186876.1"/>
    </source>
</evidence>
<dbReference type="EMBL" id="JAHGAW010000004">
    <property type="protein sequence ID" value="MBT2186876.1"/>
    <property type="molecule type" value="Genomic_DNA"/>
</dbReference>
<dbReference type="SUPFAM" id="SSF56925">
    <property type="entry name" value="OMPA-like"/>
    <property type="match status" value="1"/>
</dbReference>
<organism evidence="3 4">
    <name type="scientific">Sphingobium nicotianae</name>
    <dbReference type="NCBI Taxonomy" id="2782607"/>
    <lineage>
        <taxon>Bacteria</taxon>
        <taxon>Pseudomonadati</taxon>
        <taxon>Pseudomonadota</taxon>
        <taxon>Alphaproteobacteria</taxon>
        <taxon>Sphingomonadales</taxon>
        <taxon>Sphingomonadaceae</taxon>
        <taxon>Sphingobium</taxon>
    </lineage>
</organism>
<dbReference type="Pfam" id="PF01298">
    <property type="entry name" value="TbpB_B_D"/>
    <property type="match status" value="1"/>
</dbReference>
<evidence type="ECO:0000256" key="1">
    <source>
        <dbReference type="SAM" id="MobiDB-lite"/>
    </source>
</evidence>
<accession>A0A9X1DBI6</accession>
<name>A0A9X1DBI6_9SPHN</name>
<evidence type="ECO:0000259" key="2">
    <source>
        <dbReference type="Pfam" id="PF01298"/>
    </source>
</evidence>
<evidence type="ECO:0000313" key="4">
    <source>
        <dbReference type="Proteomes" id="UP001138757"/>
    </source>
</evidence>